<evidence type="ECO:0000256" key="2">
    <source>
        <dbReference type="ARBA" id="ARBA00003125"/>
    </source>
</evidence>
<dbReference type="Pfam" id="PF01180">
    <property type="entry name" value="DHO_dh"/>
    <property type="match status" value="1"/>
</dbReference>
<evidence type="ECO:0000256" key="14">
    <source>
        <dbReference type="NCBIfam" id="TIGR01036"/>
    </source>
</evidence>
<comment type="cofactor">
    <cofactor evidence="1">
        <name>FMN</name>
        <dbReference type="ChEBI" id="CHEBI:58210"/>
    </cofactor>
</comment>
<accession>A0A2M6WKG8</accession>
<protein>
    <recommendedName>
        <fullName evidence="7 14">Dihydroorotate dehydrogenase (quinone)</fullName>
        <ecNumber evidence="6 14">1.3.5.2</ecNumber>
    </recommendedName>
</protein>
<dbReference type="InterPro" id="IPR050074">
    <property type="entry name" value="DHO_dehydrogenase"/>
</dbReference>
<evidence type="ECO:0000256" key="10">
    <source>
        <dbReference type="ARBA" id="ARBA00022975"/>
    </source>
</evidence>
<evidence type="ECO:0000256" key="9">
    <source>
        <dbReference type="ARBA" id="ARBA00022643"/>
    </source>
</evidence>
<dbReference type="PANTHER" id="PTHR48109">
    <property type="entry name" value="DIHYDROOROTATE DEHYDROGENASE (QUINONE), MITOCHONDRIAL-RELATED"/>
    <property type="match status" value="1"/>
</dbReference>
<dbReference type="NCBIfam" id="TIGR01036">
    <property type="entry name" value="pyrD_sub2"/>
    <property type="match status" value="1"/>
</dbReference>
<dbReference type="NCBIfam" id="NF003652">
    <property type="entry name" value="PRK05286.2-5"/>
    <property type="match status" value="1"/>
</dbReference>
<evidence type="ECO:0000256" key="11">
    <source>
        <dbReference type="ARBA" id="ARBA00023002"/>
    </source>
</evidence>
<evidence type="ECO:0000256" key="12">
    <source>
        <dbReference type="ARBA" id="ARBA00023136"/>
    </source>
</evidence>
<keyword evidence="10" id="KW-0665">Pyrimidine biosynthesis</keyword>
<comment type="catalytic activity">
    <reaction evidence="13">
        <text>(S)-dihydroorotate + a quinone = orotate + a quinol</text>
        <dbReference type="Rhea" id="RHEA:30187"/>
        <dbReference type="ChEBI" id="CHEBI:24646"/>
        <dbReference type="ChEBI" id="CHEBI:30839"/>
        <dbReference type="ChEBI" id="CHEBI:30864"/>
        <dbReference type="ChEBI" id="CHEBI:132124"/>
        <dbReference type="EC" id="1.3.5.2"/>
    </reaction>
</comment>
<name>A0A2M6WKG8_9BACT</name>
<keyword evidence="9" id="KW-0288">FMN</keyword>
<dbReference type="Proteomes" id="UP000229112">
    <property type="component" value="Unassembled WGS sequence"/>
</dbReference>
<proteinExistence type="inferred from homology"/>
<reference evidence="17" key="1">
    <citation type="submission" date="2017-09" db="EMBL/GenBank/DDBJ databases">
        <title>Depth-based differentiation of microbial function through sediment-hosted aquifers and enrichment of novel symbionts in the deep terrestrial subsurface.</title>
        <authorList>
            <person name="Probst A.J."/>
            <person name="Ladd B."/>
            <person name="Jarett J.K."/>
            <person name="Geller-Mcgrath D.E."/>
            <person name="Sieber C.M.K."/>
            <person name="Emerson J.B."/>
            <person name="Anantharaman K."/>
            <person name="Thomas B.C."/>
            <person name="Malmstrom R."/>
            <person name="Stieglmeier M."/>
            <person name="Klingl A."/>
            <person name="Woyke T."/>
            <person name="Ryan C.M."/>
            <person name="Banfield J.F."/>
        </authorList>
    </citation>
    <scope>NUCLEOTIDE SEQUENCE [LARGE SCALE GENOMIC DNA]</scope>
</reference>
<dbReference type="EMBL" id="PFAY01000005">
    <property type="protein sequence ID" value="PIT93301.1"/>
    <property type="molecule type" value="Genomic_DNA"/>
</dbReference>
<dbReference type="GO" id="GO:0106430">
    <property type="term" value="F:dihydroorotate dehydrogenase (quinone) activity"/>
    <property type="evidence" value="ECO:0007669"/>
    <property type="project" value="UniProtKB-EC"/>
</dbReference>
<keyword evidence="8" id="KW-0285">Flavoprotein</keyword>
<comment type="pathway">
    <text evidence="4">Pyrimidine metabolism; UMP biosynthesis via de novo pathway; orotate from (S)-dihydroorotate (quinone route): step 1/1.</text>
</comment>
<evidence type="ECO:0000256" key="8">
    <source>
        <dbReference type="ARBA" id="ARBA00022630"/>
    </source>
</evidence>
<evidence type="ECO:0000313" key="17">
    <source>
        <dbReference type="Proteomes" id="UP000229112"/>
    </source>
</evidence>
<feature type="domain" description="Dihydroorotate dehydrogenase catalytic" evidence="15">
    <location>
        <begin position="53"/>
        <end position="349"/>
    </location>
</feature>
<evidence type="ECO:0000256" key="4">
    <source>
        <dbReference type="ARBA" id="ARBA00005161"/>
    </source>
</evidence>
<keyword evidence="12" id="KW-0472">Membrane</keyword>
<gene>
    <name evidence="16" type="ORF">COU06_00665</name>
</gene>
<comment type="similarity">
    <text evidence="5">Belongs to the dihydroorotate dehydrogenase family. Type 2 subfamily.</text>
</comment>
<dbReference type="InterPro" id="IPR005719">
    <property type="entry name" value="Dihydroorotate_DH_2"/>
</dbReference>
<keyword evidence="11" id="KW-0560">Oxidoreductase</keyword>
<dbReference type="EC" id="1.3.5.2" evidence="6 14"/>
<dbReference type="PROSITE" id="PS00912">
    <property type="entry name" value="DHODEHASE_2"/>
    <property type="match status" value="1"/>
</dbReference>
<comment type="subcellular location">
    <subcellularLocation>
        <location evidence="3">Membrane</location>
    </subcellularLocation>
</comment>
<dbReference type="GO" id="GO:0006207">
    <property type="term" value="P:'de novo' pyrimidine nucleobase biosynthetic process"/>
    <property type="evidence" value="ECO:0007669"/>
    <property type="project" value="UniProtKB-UniRule"/>
</dbReference>
<dbReference type="PANTHER" id="PTHR48109:SF4">
    <property type="entry name" value="DIHYDROOROTATE DEHYDROGENASE (QUINONE), MITOCHONDRIAL"/>
    <property type="match status" value="1"/>
</dbReference>
<evidence type="ECO:0000256" key="13">
    <source>
        <dbReference type="ARBA" id="ARBA00048639"/>
    </source>
</evidence>
<dbReference type="AlphaFoldDB" id="A0A2M6WKG8"/>
<dbReference type="GO" id="GO:0005737">
    <property type="term" value="C:cytoplasm"/>
    <property type="evidence" value="ECO:0007669"/>
    <property type="project" value="InterPro"/>
</dbReference>
<dbReference type="GO" id="GO:0005886">
    <property type="term" value="C:plasma membrane"/>
    <property type="evidence" value="ECO:0007669"/>
    <property type="project" value="TreeGrafter"/>
</dbReference>
<evidence type="ECO:0000256" key="1">
    <source>
        <dbReference type="ARBA" id="ARBA00001917"/>
    </source>
</evidence>
<organism evidence="16 17">
    <name type="scientific">Candidatus Harrisonbacteria bacterium CG10_big_fil_rev_8_21_14_0_10_38_8</name>
    <dbReference type="NCBI Taxonomy" id="1974582"/>
    <lineage>
        <taxon>Bacteria</taxon>
        <taxon>Candidatus Harrisoniibacteriota</taxon>
    </lineage>
</organism>
<evidence type="ECO:0000256" key="6">
    <source>
        <dbReference type="ARBA" id="ARBA00012791"/>
    </source>
</evidence>
<dbReference type="GO" id="GO:0044205">
    <property type="term" value="P:'de novo' UMP biosynthetic process"/>
    <property type="evidence" value="ECO:0007669"/>
    <property type="project" value="UniProtKB-UniPathway"/>
</dbReference>
<dbReference type="InterPro" id="IPR005720">
    <property type="entry name" value="Dihydroorotate_DH_cat"/>
</dbReference>
<dbReference type="UniPathway" id="UPA00070">
    <property type="reaction ID" value="UER00946"/>
</dbReference>
<evidence type="ECO:0000259" key="15">
    <source>
        <dbReference type="Pfam" id="PF01180"/>
    </source>
</evidence>
<dbReference type="InterPro" id="IPR001295">
    <property type="entry name" value="Dihydroorotate_DH_CS"/>
</dbReference>
<dbReference type="CDD" id="cd04738">
    <property type="entry name" value="DHOD_2_like"/>
    <property type="match status" value="1"/>
</dbReference>
<evidence type="ECO:0000256" key="7">
    <source>
        <dbReference type="ARBA" id="ARBA00018366"/>
    </source>
</evidence>
<dbReference type="Gene3D" id="3.20.20.70">
    <property type="entry name" value="Aldolase class I"/>
    <property type="match status" value="1"/>
</dbReference>
<comment type="caution">
    <text evidence="16">The sequence shown here is derived from an EMBL/GenBank/DDBJ whole genome shotgun (WGS) entry which is preliminary data.</text>
</comment>
<dbReference type="InterPro" id="IPR013785">
    <property type="entry name" value="Aldolase_TIM"/>
</dbReference>
<evidence type="ECO:0000256" key="5">
    <source>
        <dbReference type="ARBA" id="ARBA00005359"/>
    </source>
</evidence>
<evidence type="ECO:0000313" key="16">
    <source>
        <dbReference type="EMBL" id="PIT93301.1"/>
    </source>
</evidence>
<sequence length="359" mass="39901">MASMYKYFLKPVLFLFPPDWTHFFVVKFSSLIFKIPLLDKIISPLFTYNHPLLEREILGIKFKNPIGLGGGFDKDVELTHVMPILGFGFMDIGSITAKPYQGNKRPWNVRLPKDKALIVNYGLKNQGVDHAVQNLKQSKKQIPIIANIAKTNNPDIHGQASVDDYLASFKKLEPYADLININISCPNTGDGVLFCEDSDLLANLLEALQKAHNESVYKKPILLKLKPDLSDEQLNALLDLVGNYDCIKGFVVSNLTRSREVLAHSNPEAIAKFPGGISGRGVQKLSTEMIKKIKVVVGDKYTIIGLGGVFTATDAYEKLQAGADLIQLVTGLIFEGPSVVKEINKGLVKIWQRKEMNSF</sequence>
<comment type="function">
    <text evidence="2">Catalyzes the conversion of dihydroorotate to orotate with quinone as electron acceptor.</text>
</comment>
<dbReference type="SUPFAM" id="SSF51395">
    <property type="entry name" value="FMN-linked oxidoreductases"/>
    <property type="match status" value="1"/>
</dbReference>
<evidence type="ECO:0000256" key="3">
    <source>
        <dbReference type="ARBA" id="ARBA00004370"/>
    </source>
</evidence>